<evidence type="ECO:0000313" key="1">
    <source>
        <dbReference type="EMBL" id="QHT99113.1"/>
    </source>
</evidence>
<reference evidence="1" key="1">
    <citation type="journal article" date="2020" name="Nature">
        <title>Giant virus diversity and host interactions through global metagenomics.</title>
        <authorList>
            <person name="Schulz F."/>
            <person name="Roux S."/>
            <person name="Paez-Espino D."/>
            <person name="Jungbluth S."/>
            <person name="Walsh D.A."/>
            <person name="Denef V.J."/>
            <person name="McMahon K.D."/>
            <person name="Konstantinidis K.T."/>
            <person name="Eloe-Fadrosh E.A."/>
            <person name="Kyrpides N.C."/>
            <person name="Woyke T."/>
        </authorList>
    </citation>
    <scope>NUCLEOTIDE SEQUENCE</scope>
    <source>
        <strain evidence="1">GVMAG-M-3300025695-21</strain>
    </source>
</reference>
<name>A0A6C0J639_9ZZZZ</name>
<dbReference type="AlphaFoldDB" id="A0A6C0J639"/>
<sequence length="65" mass="7711">MKDVLNYFNYIIEICISLYECNFMIFSKSSRDIELEENLLKFCDNSDDNICKSKKLYPILEDVVS</sequence>
<dbReference type="EMBL" id="MN740302">
    <property type="protein sequence ID" value="QHT99113.1"/>
    <property type="molecule type" value="Genomic_DNA"/>
</dbReference>
<accession>A0A6C0J639</accession>
<organism evidence="1">
    <name type="scientific">viral metagenome</name>
    <dbReference type="NCBI Taxonomy" id="1070528"/>
    <lineage>
        <taxon>unclassified sequences</taxon>
        <taxon>metagenomes</taxon>
        <taxon>organismal metagenomes</taxon>
    </lineage>
</organism>
<protein>
    <submittedName>
        <fullName evidence="1">Uncharacterized protein</fullName>
    </submittedName>
</protein>
<proteinExistence type="predicted"/>